<protein>
    <submittedName>
        <fullName evidence="3">Uncharacterized protein</fullName>
    </submittedName>
</protein>
<dbReference type="GO" id="GO:0042026">
    <property type="term" value="P:protein refolding"/>
    <property type="evidence" value="ECO:0007669"/>
    <property type="project" value="InterPro"/>
</dbReference>
<comment type="similarity">
    <text evidence="1">Belongs to the chaperonin (HSP60) family.</text>
</comment>
<dbReference type="InterPro" id="IPR001844">
    <property type="entry name" value="Cpn60/GroEL"/>
</dbReference>
<keyword evidence="4" id="KW-1185">Reference proteome</keyword>
<dbReference type="PANTHER" id="PTHR45633">
    <property type="entry name" value="60 KDA HEAT SHOCK PROTEIN, MITOCHONDRIAL"/>
    <property type="match status" value="1"/>
</dbReference>
<evidence type="ECO:0000256" key="1">
    <source>
        <dbReference type="ARBA" id="ARBA00006607"/>
    </source>
</evidence>
<keyword evidence="2" id="KW-0143">Chaperone</keyword>
<organism evidence="3 4">
    <name type="scientific">Daucus carota subsp. sativus</name>
    <name type="common">Carrot</name>
    <dbReference type="NCBI Taxonomy" id="79200"/>
    <lineage>
        <taxon>Eukaryota</taxon>
        <taxon>Viridiplantae</taxon>
        <taxon>Streptophyta</taxon>
        <taxon>Embryophyta</taxon>
        <taxon>Tracheophyta</taxon>
        <taxon>Spermatophyta</taxon>
        <taxon>Magnoliopsida</taxon>
        <taxon>eudicotyledons</taxon>
        <taxon>Gunneridae</taxon>
        <taxon>Pentapetalae</taxon>
        <taxon>asterids</taxon>
        <taxon>campanulids</taxon>
        <taxon>Apiales</taxon>
        <taxon>Apiaceae</taxon>
        <taxon>Apioideae</taxon>
        <taxon>Scandiceae</taxon>
        <taxon>Daucinae</taxon>
        <taxon>Daucus</taxon>
        <taxon>Daucus sect. Daucus</taxon>
    </lineage>
</organism>
<sequence length="268" mass="30038">MQDKDKTAKERKVVNYLYIYLTILLRNVEKQLSNIINIILPLLEACNDKSPDVRQEYVQGLVDLRSRIMLVVEAFTFASPGLLHILSGIKYTLQVNQISLPDFVPTALSKSQGHKVLSKHCRRLDGAEYQASDLSLLIENTSVEHFGLARNITITKDSTTIIADAALKDEIQARIAQINKELSETDSVYDSEKLAQRIAKLSGRVAVIKAKLEDAEERCGADIVQKVVSIVSCVSGDGNLIPEHVRLVRHTVQIPVIYLTCYWSKSEY</sequence>
<dbReference type="SUPFAM" id="SSF52029">
    <property type="entry name" value="GroEL apical domain-like"/>
    <property type="match status" value="1"/>
</dbReference>
<dbReference type="Gramene" id="KZM80895">
    <property type="protein sequence ID" value="KZM80895"/>
    <property type="gene ID" value="DCAR_031536"/>
</dbReference>
<dbReference type="Gene3D" id="3.50.7.10">
    <property type="entry name" value="GroEL"/>
    <property type="match status" value="1"/>
</dbReference>
<accession>A0A175YBK6</accession>
<name>A0A175YBK6_DAUCS</name>
<evidence type="ECO:0000313" key="4">
    <source>
        <dbReference type="Proteomes" id="UP000077755"/>
    </source>
</evidence>
<proteinExistence type="inferred from homology"/>
<dbReference type="GO" id="GO:0140662">
    <property type="term" value="F:ATP-dependent protein folding chaperone"/>
    <property type="evidence" value="ECO:0007669"/>
    <property type="project" value="InterPro"/>
</dbReference>
<dbReference type="EMBL" id="CP093345">
    <property type="protein sequence ID" value="WOG92344.1"/>
    <property type="molecule type" value="Genomic_DNA"/>
</dbReference>
<dbReference type="AlphaFoldDB" id="A0A175YBK6"/>
<dbReference type="InterPro" id="IPR027409">
    <property type="entry name" value="GroEL-like_apical_dom_sf"/>
</dbReference>
<reference evidence="3" key="1">
    <citation type="journal article" date="2016" name="Nat. Genet.">
        <title>A high-quality carrot genome assembly provides new insights into carotenoid accumulation and asterid genome evolution.</title>
        <authorList>
            <person name="Iorizzo M."/>
            <person name="Ellison S."/>
            <person name="Senalik D."/>
            <person name="Zeng P."/>
            <person name="Satapoomin P."/>
            <person name="Huang J."/>
            <person name="Bowman M."/>
            <person name="Iovene M."/>
            <person name="Sanseverino W."/>
            <person name="Cavagnaro P."/>
            <person name="Yildiz M."/>
            <person name="Macko-Podgorni A."/>
            <person name="Moranska E."/>
            <person name="Grzebelus E."/>
            <person name="Grzebelus D."/>
            <person name="Ashrafi H."/>
            <person name="Zheng Z."/>
            <person name="Cheng S."/>
            <person name="Spooner D."/>
            <person name="Van Deynze A."/>
            <person name="Simon P."/>
        </authorList>
    </citation>
    <scope>NUCLEOTIDE SEQUENCE</scope>
    <source>
        <tissue evidence="3">Leaf</tissue>
    </source>
</reference>
<reference evidence="3" key="2">
    <citation type="submission" date="2022-03" db="EMBL/GenBank/DDBJ databases">
        <title>Draft title - Genomic analysis of global carrot germplasm unveils the trajectory of domestication and the origin of high carotenoid orange carrot.</title>
        <authorList>
            <person name="Iorizzo M."/>
            <person name="Ellison S."/>
            <person name="Senalik D."/>
            <person name="Macko-Podgorni A."/>
            <person name="Grzebelus D."/>
            <person name="Bostan H."/>
            <person name="Rolling W."/>
            <person name="Curaba J."/>
            <person name="Simon P."/>
        </authorList>
    </citation>
    <scope>NUCLEOTIDE SEQUENCE</scope>
    <source>
        <tissue evidence="3">Leaf</tissue>
    </source>
</reference>
<dbReference type="Proteomes" id="UP000077755">
    <property type="component" value="Chromosome 3"/>
</dbReference>
<gene>
    <name evidence="3" type="ORF">DCAR_0311608</name>
</gene>
<evidence type="ECO:0000256" key="2">
    <source>
        <dbReference type="ARBA" id="ARBA00023186"/>
    </source>
</evidence>
<evidence type="ECO:0000313" key="3">
    <source>
        <dbReference type="EMBL" id="WOG92344.1"/>
    </source>
</evidence>